<accession>A0A0F8XYU7</accession>
<gene>
    <name evidence="1" type="ORF">LCGC14_2885420</name>
</gene>
<dbReference type="AlphaFoldDB" id="A0A0F8XYU7"/>
<sequence length="111" mass="13129">MKSPNYGEDPQHYKELIAKINDGSDFPMYLHRNGYRLVKKSAGSMEFKNDRDSIVLQTSRRPVTYFNRNDSLDKGLFFKYLLRRSANFYMAIKSGLEIMDRSYNLQNMELK</sequence>
<proteinExistence type="predicted"/>
<feature type="non-terminal residue" evidence="1">
    <location>
        <position position="111"/>
    </location>
</feature>
<organism evidence="1">
    <name type="scientific">marine sediment metagenome</name>
    <dbReference type="NCBI Taxonomy" id="412755"/>
    <lineage>
        <taxon>unclassified sequences</taxon>
        <taxon>metagenomes</taxon>
        <taxon>ecological metagenomes</taxon>
    </lineage>
</organism>
<name>A0A0F8XYU7_9ZZZZ</name>
<dbReference type="EMBL" id="LAZR01056398">
    <property type="protein sequence ID" value="KKK74272.1"/>
    <property type="molecule type" value="Genomic_DNA"/>
</dbReference>
<comment type="caution">
    <text evidence="1">The sequence shown here is derived from an EMBL/GenBank/DDBJ whole genome shotgun (WGS) entry which is preliminary data.</text>
</comment>
<evidence type="ECO:0000313" key="1">
    <source>
        <dbReference type="EMBL" id="KKK74272.1"/>
    </source>
</evidence>
<reference evidence="1" key="1">
    <citation type="journal article" date="2015" name="Nature">
        <title>Complex archaea that bridge the gap between prokaryotes and eukaryotes.</title>
        <authorList>
            <person name="Spang A."/>
            <person name="Saw J.H."/>
            <person name="Jorgensen S.L."/>
            <person name="Zaremba-Niedzwiedzka K."/>
            <person name="Martijn J."/>
            <person name="Lind A.E."/>
            <person name="van Eijk R."/>
            <person name="Schleper C."/>
            <person name="Guy L."/>
            <person name="Ettema T.J."/>
        </authorList>
    </citation>
    <scope>NUCLEOTIDE SEQUENCE</scope>
</reference>
<protein>
    <submittedName>
        <fullName evidence="1">Uncharacterized protein</fullName>
    </submittedName>
</protein>